<organism evidence="1 2">
    <name type="scientific">Heterocephalus glaber</name>
    <name type="common">Naked mole rat</name>
    <dbReference type="NCBI Taxonomy" id="10181"/>
    <lineage>
        <taxon>Eukaryota</taxon>
        <taxon>Metazoa</taxon>
        <taxon>Chordata</taxon>
        <taxon>Craniata</taxon>
        <taxon>Vertebrata</taxon>
        <taxon>Euteleostomi</taxon>
        <taxon>Mammalia</taxon>
        <taxon>Eutheria</taxon>
        <taxon>Euarchontoglires</taxon>
        <taxon>Glires</taxon>
        <taxon>Rodentia</taxon>
        <taxon>Hystricomorpha</taxon>
        <taxon>Bathyergidae</taxon>
        <taxon>Heterocephalus</taxon>
    </lineage>
</organism>
<reference evidence="1 2" key="1">
    <citation type="journal article" date="2011" name="Nature">
        <title>Genome sequencing reveals insights into physiology and longevity of the naked mole rat.</title>
        <authorList>
            <person name="Kim E.B."/>
            <person name="Fang X."/>
            <person name="Fushan A.A."/>
            <person name="Huang Z."/>
            <person name="Lobanov A.V."/>
            <person name="Han L."/>
            <person name="Marino S.M."/>
            <person name="Sun X."/>
            <person name="Turanov A.A."/>
            <person name="Yang P."/>
            <person name="Yim S.H."/>
            <person name="Zhao X."/>
            <person name="Kasaikina M.V."/>
            <person name="Stoletzki N."/>
            <person name="Peng C."/>
            <person name="Polak P."/>
            <person name="Xiong Z."/>
            <person name="Kiezun A."/>
            <person name="Zhu Y."/>
            <person name="Chen Y."/>
            <person name="Kryukov G.V."/>
            <person name="Zhang Q."/>
            <person name="Peshkin L."/>
            <person name="Yang L."/>
            <person name="Bronson R.T."/>
            <person name="Buffenstein R."/>
            <person name="Wang B."/>
            <person name="Han C."/>
            <person name="Li Q."/>
            <person name="Chen L."/>
            <person name="Zhao W."/>
            <person name="Sunyaev S.R."/>
            <person name="Park T.J."/>
            <person name="Zhang G."/>
            <person name="Wang J."/>
            <person name="Gladyshev V.N."/>
        </authorList>
    </citation>
    <scope>NUCLEOTIDE SEQUENCE [LARGE SCALE GENOMIC DNA]</scope>
</reference>
<protein>
    <submittedName>
        <fullName evidence="1">Uncharacterized protein</fullName>
    </submittedName>
</protein>
<dbReference type="InParanoid" id="G5C3X4"/>
<dbReference type="Proteomes" id="UP000006813">
    <property type="component" value="Unassembled WGS sequence"/>
</dbReference>
<sequence length="145" mass="16265">MCAPFFSDTFILVPKPGRHSYWDLWAHPTRAQSCTPDCPFLDLQLPNWGTHLRGSQSFAIADAAFNTSLILSTDLAAMAIVTAPKEPALWEFHVHQEWQCWQKHGQLGCHRASRAVPTSQPVPTPTKTLTLIRNDMEEETTTPVP</sequence>
<accession>G5C3X4</accession>
<proteinExistence type="predicted"/>
<dbReference type="AlphaFoldDB" id="G5C3X4"/>
<dbReference type="EMBL" id="JH173256">
    <property type="protein sequence ID" value="EHB16235.1"/>
    <property type="molecule type" value="Genomic_DNA"/>
</dbReference>
<evidence type="ECO:0000313" key="2">
    <source>
        <dbReference type="Proteomes" id="UP000006813"/>
    </source>
</evidence>
<evidence type="ECO:0000313" key="1">
    <source>
        <dbReference type="EMBL" id="EHB16235.1"/>
    </source>
</evidence>
<gene>
    <name evidence="1" type="ORF">GW7_00669</name>
</gene>
<name>G5C3X4_HETGA</name>